<sequence length="130" mass="14830">MFQKIEADGGDHGGFMDHLDPNVKVEVMGHDHESKNTHHNHKAVADDFFGQFEWADWDSMKTQVQQVIGGDSSPWASVELVLSGKSKKGKLFNHECCLIVHFHDNEKIDNAHAYLDSKHLDDHHSHHRNN</sequence>
<reference evidence="1" key="1">
    <citation type="submission" date="2021-12" db="EMBL/GenBank/DDBJ databases">
        <authorList>
            <person name="Zaccaron A."/>
            <person name="Stergiopoulos I."/>
        </authorList>
    </citation>
    <scope>NUCLEOTIDE SEQUENCE</scope>
    <source>
        <strain evidence="1">Race5_Kim</strain>
    </source>
</reference>
<dbReference type="Gene3D" id="3.10.450.50">
    <property type="match status" value="1"/>
</dbReference>
<name>A0A9Q8PLL1_PASFU</name>
<dbReference type="InterPro" id="IPR032710">
    <property type="entry name" value="NTF2-like_dom_sf"/>
</dbReference>
<keyword evidence="2" id="KW-1185">Reference proteome</keyword>
<dbReference type="KEGG" id="ffu:CLAFUR5_13661"/>
<evidence type="ECO:0000313" key="1">
    <source>
        <dbReference type="EMBL" id="UJO24691.1"/>
    </source>
</evidence>
<evidence type="ECO:0008006" key="3">
    <source>
        <dbReference type="Google" id="ProtNLM"/>
    </source>
</evidence>
<dbReference type="RefSeq" id="XP_047769057.1">
    <property type="nucleotide sequence ID" value="XM_047912809.1"/>
</dbReference>
<organism evidence="1 2">
    <name type="scientific">Passalora fulva</name>
    <name type="common">Tomato leaf mold</name>
    <name type="synonym">Cladosporium fulvum</name>
    <dbReference type="NCBI Taxonomy" id="5499"/>
    <lineage>
        <taxon>Eukaryota</taxon>
        <taxon>Fungi</taxon>
        <taxon>Dikarya</taxon>
        <taxon>Ascomycota</taxon>
        <taxon>Pezizomycotina</taxon>
        <taxon>Dothideomycetes</taxon>
        <taxon>Dothideomycetidae</taxon>
        <taxon>Mycosphaerellales</taxon>
        <taxon>Mycosphaerellaceae</taxon>
        <taxon>Fulvia</taxon>
    </lineage>
</organism>
<gene>
    <name evidence="1" type="ORF">CLAFUR5_13661</name>
</gene>
<dbReference type="GeneID" id="71993539"/>
<dbReference type="OrthoDB" id="10264449at2759"/>
<dbReference type="EMBL" id="CP090174">
    <property type="protein sequence ID" value="UJO24691.1"/>
    <property type="molecule type" value="Genomic_DNA"/>
</dbReference>
<dbReference type="SUPFAM" id="SSF54427">
    <property type="entry name" value="NTF2-like"/>
    <property type="match status" value="1"/>
</dbReference>
<reference evidence="1" key="2">
    <citation type="journal article" date="2022" name="Microb. Genom.">
        <title>A chromosome-scale genome assembly of the tomato pathogen Cladosporium fulvum reveals a compartmentalized genome architecture and the presence of a dispensable chromosome.</title>
        <authorList>
            <person name="Zaccaron A.Z."/>
            <person name="Chen L.H."/>
            <person name="Samaras A."/>
            <person name="Stergiopoulos I."/>
        </authorList>
    </citation>
    <scope>NUCLEOTIDE SEQUENCE</scope>
    <source>
        <strain evidence="1">Race5_Kim</strain>
    </source>
</reference>
<accession>A0A9Q8PLL1</accession>
<evidence type="ECO:0000313" key="2">
    <source>
        <dbReference type="Proteomes" id="UP000756132"/>
    </source>
</evidence>
<dbReference type="Proteomes" id="UP000756132">
    <property type="component" value="Chromosome 12"/>
</dbReference>
<dbReference type="AlphaFoldDB" id="A0A9Q8PLL1"/>
<protein>
    <recommendedName>
        <fullName evidence="3">SnoaL-like domain-containing protein</fullName>
    </recommendedName>
</protein>
<proteinExistence type="predicted"/>